<gene>
    <name evidence="5" type="ORF">SAMN05428963_102351</name>
</gene>
<dbReference type="RefSeq" id="WP_078707011.1">
    <property type="nucleotide sequence ID" value="NZ_FUXL01000002.1"/>
</dbReference>
<evidence type="ECO:0000313" key="6">
    <source>
        <dbReference type="Proteomes" id="UP000190135"/>
    </source>
</evidence>
<dbReference type="InterPro" id="IPR036250">
    <property type="entry name" value="AcylCo_DH-like_C"/>
</dbReference>
<dbReference type="Pfam" id="PF00441">
    <property type="entry name" value="Acyl-CoA_dh_1"/>
    <property type="match status" value="1"/>
</dbReference>
<feature type="region of interest" description="Disordered" evidence="2">
    <location>
        <begin position="551"/>
        <end position="577"/>
    </location>
</feature>
<dbReference type="Proteomes" id="UP000190135">
    <property type="component" value="Unassembled WGS sequence"/>
</dbReference>
<dbReference type="InterPro" id="IPR009075">
    <property type="entry name" value="AcylCo_DH/oxidase_C"/>
</dbReference>
<keyword evidence="1" id="KW-0285">Flavoprotein</keyword>
<evidence type="ECO:0000259" key="4">
    <source>
        <dbReference type="Pfam" id="PF09317"/>
    </source>
</evidence>
<dbReference type="Gene3D" id="1.20.140.10">
    <property type="entry name" value="Butyryl-CoA Dehydrogenase, subunit A, domain 3"/>
    <property type="match status" value="1"/>
</dbReference>
<name>A0A1T4MZ11_9HYPH</name>
<keyword evidence="6" id="KW-1185">Reference proteome</keyword>
<protein>
    <submittedName>
        <fullName evidence="5">Acyl-CoA dehydrogenase</fullName>
    </submittedName>
</protein>
<dbReference type="AlphaFoldDB" id="A0A1T4MZ11"/>
<dbReference type="GO" id="GO:0003995">
    <property type="term" value="F:acyl-CoA dehydrogenase activity"/>
    <property type="evidence" value="ECO:0007669"/>
    <property type="project" value="InterPro"/>
</dbReference>
<feature type="domain" description="Acyl-CoA dehydrogenase C-terminal bacterial-type" evidence="4">
    <location>
        <begin position="292"/>
        <end position="559"/>
    </location>
</feature>
<dbReference type="STRING" id="1365950.SAMN05428963_102351"/>
<organism evidence="5 6">
    <name type="scientific">Consotaella salsifontis</name>
    <dbReference type="NCBI Taxonomy" id="1365950"/>
    <lineage>
        <taxon>Bacteria</taxon>
        <taxon>Pseudomonadati</taxon>
        <taxon>Pseudomonadota</taxon>
        <taxon>Alphaproteobacteria</taxon>
        <taxon>Hyphomicrobiales</taxon>
        <taxon>Aurantimonadaceae</taxon>
        <taxon>Consotaella</taxon>
    </lineage>
</organism>
<dbReference type="InterPro" id="IPR015396">
    <property type="entry name" value="FadE_C"/>
</dbReference>
<dbReference type="SUPFAM" id="SSF47203">
    <property type="entry name" value="Acyl-CoA dehydrogenase C-terminal domain-like"/>
    <property type="match status" value="1"/>
</dbReference>
<sequence>MAIPRKLARSAFKWSRQVLPPLSEAERTAIASNGAWWVADLLGGAPDWDKLVALPPARLTVEEQAFFDGPVAELCALSRNLQERGEASDEVVDPALLDVLESKGFFRLGLARSEGGLGFSHTAQSEILRQLASIEPRLLLFVCRRSGAISEGLALPAVAAAGAAVCARAAGAWAAIASVGETPLASTEAVRHALAELLAEIYRLDAMRLLAASALDAGHRASLLLSVVGEDAAEGLHRSLNLAEAIFGAATPNGVGHSLQATSFRQTAPEILGRDASPLSDRRRAFFAEMVLRAHAFWPEERAAVSENDAVLGLEAFEKPFAGHLAHGALAKGRAFLSGWTGGLVAHAPEHAENVQHWQQLSRYAAAFSFLSELVLLTLGSELDGKDLIGRRLAVILSELTALSAVLKRFECDACPDEDRPLVDYLMARGIARLRLAFSAVIDNLPARWAALLFRLTAFPLGVSVPAAADDLACEVGAILASPSHQRSRLTQGLCVANDERPMNLERAFAQVSAARPLQERLRDAGLGGDLDEALAEGLLSEEEWAQLREANAAQTEFVSRTAAPEPARSPHAETQT</sequence>
<feature type="domain" description="Acyl-CoA dehydrogenase/oxidase C-terminal" evidence="3">
    <location>
        <begin position="157"/>
        <end position="250"/>
    </location>
</feature>
<evidence type="ECO:0000259" key="3">
    <source>
        <dbReference type="Pfam" id="PF00441"/>
    </source>
</evidence>
<dbReference type="EMBL" id="FUXL01000002">
    <property type="protein sequence ID" value="SJZ72232.1"/>
    <property type="molecule type" value="Genomic_DNA"/>
</dbReference>
<evidence type="ECO:0000256" key="2">
    <source>
        <dbReference type="SAM" id="MobiDB-lite"/>
    </source>
</evidence>
<dbReference type="GO" id="GO:0033539">
    <property type="term" value="P:fatty acid beta-oxidation using acyl-CoA dehydrogenase"/>
    <property type="evidence" value="ECO:0007669"/>
    <property type="project" value="InterPro"/>
</dbReference>
<dbReference type="Pfam" id="PF09317">
    <property type="entry name" value="ACDH_C"/>
    <property type="match status" value="1"/>
</dbReference>
<accession>A0A1T4MZ11</accession>
<proteinExistence type="predicted"/>
<reference evidence="6" key="1">
    <citation type="submission" date="2017-02" db="EMBL/GenBank/DDBJ databases">
        <authorList>
            <person name="Varghese N."/>
            <person name="Submissions S."/>
        </authorList>
    </citation>
    <scope>NUCLEOTIDE SEQUENCE [LARGE SCALE GENOMIC DNA]</scope>
    <source>
        <strain evidence="6">USBA 369</strain>
    </source>
</reference>
<evidence type="ECO:0000256" key="1">
    <source>
        <dbReference type="ARBA" id="ARBA00022630"/>
    </source>
</evidence>
<dbReference type="OrthoDB" id="9802447at2"/>
<evidence type="ECO:0000313" key="5">
    <source>
        <dbReference type="EMBL" id="SJZ72232.1"/>
    </source>
</evidence>